<comment type="cofactor">
    <cofactor evidence="1">
        <name>FAD</name>
        <dbReference type="ChEBI" id="CHEBI:57692"/>
    </cofactor>
</comment>
<dbReference type="PANTHER" id="PTHR43400">
    <property type="entry name" value="FUMARATE REDUCTASE"/>
    <property type="match status" value="1"/>
</dbReference>
<dbReference type="GO" id="GO:0008202">
    <property type="term" value="P:steroid metabolic process"/>
    <property type="evidence" value="ECO:0007669"/>
    <property type="project" value="UniProtKB-ARBA"/>
</dbReference>
<dbReference type="Gene3D" id="3.90.700.10">
    <property type="entry name" value="Succinate dehydrogenase/fumarate reductase flavoprotein, catalytic domain"/>
    <property type="match status" value="1"/>
</dbReference>
<evidence type="ECO:0000256" key="2">
    <source>
        <dbReference type="ARBA" id="ARBA00022630"/>
    </source>
</evidence>
<dbReference type="InterPro" id="IPR003953">
    <property type="entry name" value="FAD-dep_OxRdtase_2_FAD-bd"/>
</dbReference>
<dbReference type="GO" id="GO:0033765">
    <property type="term" value="F:steroid dehydrogenase activity, acting on the CH-CH group of donors"/>
    <property type="evidence" value="ECO:0007669"/>
    <property type="project" value="UniProtKB-ARBA"/>
</dbReference>
<dbReference type="EMBL" id="VLJT01000028">
    <property type="protein sequence ID" value="TWH15727.1"/>
    <property type="molecule type" value="Genomic_DNA"/>
</dbReference>
<evidence type="ECO:0000259" key="5">
    <source>
        <dbReference type="Pfam" id="PF00890"/>
    </source>
</evidence>
<organism evidence="6 7">
    <name type="scientific">Rhodococcus rhodochrous J45</name>
    <dbReference type="NCBI Taxonomy" id="935266"/>
    <lineage>
        <taxon>Bacteria</taxon>
        <taxon>Bacillati</taxon>
        <taxon>Actinomycetota</taxon>
        <taxon>Actinomycetes</taxon>
        <taxon>Mycobacteriales</taxon>
        <taxon>Nocardiaceae</taxon>
        <taxon>Rhodococcus</taxon>
    </lineage>
</organism>
<keyword evidence="4" id="KW-0560">Oxidoreductase</keyword>
<gene>
    <name evidence="6" type="ORF">L618_000300003010</name>
</gene>
<reference evidence="6 7" key="1">
    <citation type="submission" date="2019-07" db="EMBL/GenBank/DDBJ databases">
        <title>Genome sequencing of lignin-degrading bacterial isolates.</title>
        <authorList>
            <person name="Gladden J."/>
        </authorList>
    </citation>
    <scope>NUCLEOTIDE SEQUENCE [LARGE SCALE GENOMIC DNA]</scope>
    <source>
        <strain evidence="6 7">J45</strain>
    </source>
</reference>
<evidence type="ECO:0000256" key="4">
    <source>
        <dbReference type="ARBA" id="ARBA00023002"/>
    </source>
</evidence>
<dbReference type="InterPro" id="IPR036188">
    <property type="entry name" value="FAD/NAD-bd_sf"/>
</dbReference>
<dbReference type="InterPro" id="IPR050315">
    <property type="entry name" value="FAD-oxidoreductase_2"/>
</dbReference>
<proteinExistence type="predicted"/>
<comment type="caution">
    <text evidence="6">The sequence shown here is derived from an EMBL/GenBank/DDBJ whole genome shotgun (WGS) entry which is preliminary data.</text>
</comment>
<dbReference type="AlphaFoldDB" id="A0A562E1R3"/>
<evidence type="ECO:0000256" key="3">
    <source>
        <dbReference type="ARBA" id="ARBA00022827"/>
    </source>
</evidence>
<dbReference type="Gene3D" id="3.50.50.60">
    <property type="entry name" value="FAD/NAD(P)-binding domain"/>
    <property type="match status" value="1"/>
</dbReference>
<dbReference type="Pfam" id="PF00890">
    <property type="entry name" value="FAD_binding_2"/>
    <property type="match status" value="1"/>
</dbReference>
<dbReference type="PANTHER" id="PTHR43400:SF10">
    <property type="entry name" value="3-OXOSTEROID 1-DEHYDROGENASE"/>
    <property type="match status" value="1"/>
</dbReference>
<dbReference type="SUPFAM" id="SSF51905">
    <property type="entry name" value="FAD/NAD(P)-binding domain"/>
    <property type="match status" value="1"/>
</dbReference>
<dbReference type="PROSITE" id="PS51257">
    <property type="entry name" value="PROKAR_LIPOPROTEIN"/>
    <property type="match status" value="1"/>
</dbReference>
<sequence length="488" mass="51896">MFREPGSQVEHDEIEHADVVVVGMGAAGCAAALAAHDAGARVVVLEKTGPGEAGGNTRVSGGGWFHHDDPERAAVYLRALCGDDRPLPEPVVRAWSHGTREVSAWVESLGVEVGPHGHFNAAGAEYPELPGSDCYGGLRCVEGTLGQGRLFAVLEKALHDRGIDVRYETPVARLTTDALTGSVTGVVTAGGERIDAGRGVVLATGGFEGDPELVRTHLGLEDVPVWGSTAATGDGLRMAQEVGADLWHMDNMMAVNGITDPASRHGYFAMFVHSRGVIWVDDTGRRFVDEFVPSGHGQALIDGRYVLHPHRPMWVVFDEKTRSAGPISGSADILPVGWNVLMNGYRWSSDNMTEIEAGWIRRGDTLEELAAVTGLPADALAESVSEYNAACAAGVDERFGRSAATLVPLLEPPFYAYRSGPMLAWTNGGPRRDEHARVLATNGTVIEGLYAAGTVSSTFSWAKDGGFHIADAFVFGRIAGEHAARRIG</sequence>
<feature type="domain" description="FAD-dependent oxidoreductase 2 FAD-binding" evidence="5">
    <location>
        <begin position="18"/>
        <end position="465"/>
    </location>
</feature>
<dbReference type="RefSeq" id="WP_145692318.1">
    <property type="nucleotide sequence ID" value="NZ_VLJT01000028.1"/>
</dbReference>
<protein>
    <submittedName>
        <fullName evidence="6">Succinate dehydrogenase/fumarate reductase flavoprotein subunit</fullName>
    </submittedName>
</protein>
<keyword evidence="3" id="KW-0274">FAD</keyword>
<accession>A0A562E1R3</accession>
<keyword evidence="2" id="KW-0285">Flavoprotein</keyword>
<dbReference type="SUPFAM" id="SSF56425">
    <property type="entry name" value="Succinate dehydrogenase/fumarate reductase flavoprotein, catalytic domain"/>
    <property type="match status" value="1"/>
</dbReference>
<evidence type="ECO:0000256" key="1">
    <source>
        <dbReference type="ARBA" id="ARBA00001974"/>
    </source>
</evidence>
<evidence type="ECO:0000313" key="7">
    <source>
        <dbReference type="Proteomes" id="UP000317573"/>
    </source>
</evidence>
<name>A0A562E1R3_RHORH</name>
<dbReference type="Proteomes" id="UP000317573">
    <property type="component" value="Unassembled WGS sequence"/>
</dbReference>
<dbReference type="InterPro" id="IPR027477">
    <property type="entry name" value="Succ_DH/fumarate_Rdtase_cat_sf"/>
</dbReference>
<evidence type="ECO:0000313" key="6">
    <source>
        <dbReference type="EMBL" id="TWH15727.1"/>
    </source>
</evidence>